<dbReference type="AlphaFoldDB" id="A0A0V1L054"/>
<accession>A0A0V1L054</accession>
<proteinExistence type="predicted"/>
<gene>
    <name evidence="2" type="ORF">T02_12103</name>
</gene>
<keyword evidence="3" id="KW-1185">Reference proteome</keyword>
<name>A0A0V1L054_9BILA</name>
<evidence type="ECO:0000256" key="1">
    <source>
        <dbReference type="SAM" id="MobiDB-lite"/>
    </source>
</evidence>
<dbReference type="EMBL" id="JYDW01000179">
    <property type="protein sequence ID" value="KRZ52907.1"/>
    <property type="molecule type" value="Genomic_DNA"/>
</dbReference>
<dbReference type="Proteomes" id="UP000054721">
    <property type="component" value="Unassembled WGS sequence"/>
</dbReference>
<sequence length="121" mass="14267">MLGAEMTNLTGVKVTISDQTKRERYHAMQNELQITICTNQTDKALVNTRCPYQWLFQFYLCKLSGFLSRTKRKYHHLASFCLYVMLFPLLRLDEKISNFHSKTTMENPNRSSPPYNAVQFY</sequence>
<feature type="region of interest" description="Disordered" evidence="1">
    <location>
        <begin position="102"/>
        <end position="121"/>
    </location>
</feature>
<protein>
    <submittedName>
        <fullName evidence="2">Uncharacterized protein</fullName>
    </submittedName>
</protein>
<dbReference type="OrthoDB" id="10467029at2759"/>
<comment type="caution">
    <text evidence="2">The sequence shown here is derived from an EMBL/GenBank/DDBJ whole genome shotgun (WGS) entry which is preliminary data.</text>
</comment>
<evidence type="ECO:0000313" key="3">
    <source>
        <dbReference type="Proteomes" id="UP000054721"/>
    </source>
</evidence>
<feature type="compositionally biased region" description="Polar residues" evidence="1">
    <location>
        <begin position="102"/>
        <end position="114"/>
    </location>
</feature>
<evidence type="ECO:0000313" key="2">
    <source>
        <dbReference type="EMBL" id="KRZ52907.1"/>
    </source>
</evidence>
<organism evidence="2 3">
    <name type="scientific">Trichinella nativa</name>
    <dbReference type="NCBI Taxonomy" id="6335"/>
    <lineage>
        <taxon>Eukaryota</taxon>
        <taxon>Metazoa</taxon>
        <taxon>Ecdysozoa</taxon>
        <taxon>Nematoda</taxon>
        <taxon>Enoplea</taxon>
        <taxon>Dorylaimia</taxon>
        <taxon>Trichinellida</taxon>
        <taxon>Trichinellidae</taxon>
        <taxon>Trichinella</taxon>
    </lineage>
</organism>
<reference evidence="2 3" key="1">
    <citation type="submission" date="2015-05" db="EMBL/GenBank/DDBJ databases">
        <title>Evolution of Trichinella species and genotypes.</title>
        <authorList>
            <person name="Korhonen P.K."/>
            <person name="Edoardo P."/>
            <person name="Giuseppe L.R."/>
            <person name="Gasser R.B."/>
        </authorList>
    </citation>
    <scope>NUCLEOTIDE SEQUENCE [LARGE SCALE GENOMIC DNA]</scope>
    <source>
        <strain evidence="2">ISS10</strain>
    </source>
</reference>